<sequence>MPPSSTLRAPANRRLRHWASSVAFAALAFAGIDAAHAATYYVRTDGGSPAQCTGTTDAAYPGSGSNQACAWNSLHQALPASGAARINGGDTVYVAPGEYMIGVDAPGANGGRCYSGGPWDCYLAPVPSGPSADRPTRILGRDPAHPAVLWGNERVSAMLNLNGSS</sequence>
<organism evidence="2 3">
    <name type="scientific">Marilutibacter spongiae</name>
    <dbReference type="NCBI Taxonomy" id="2025720"/>
    <lineage>
        <taxon>Bacteria</taxon>
        <taxon>Pseudomonadati</taxon>
        <taxon>Pseudomonadota</taxon>
        <taxon>Gammaproteobacteria</taxon>
        <taxon>Lysobacterales</taxon>
        <taxon>Lysobacteraceae</taxon>
        <taxon>Marilutibacter</taxon>
    </lineage>
</organism>
<evidence type="ECO:0008006" key="4">
    <source>
        <dbReference type="Google" id="ProtNLM"/>
    </source>
</evidence>
<dbReference type="EMBL" id="JACHTF010000041">
    <property type="protein sequence ID" value="MBB1062190.1"/>
    <property type="molecule type" value="Genomic_DNA"/>
</dbReference>
<name>A0A7W3Y7M8_9GAMM</name>
<proteinExistence type="predicted"/>
<dbReference type="RefSeq" id="WP_182688939.1">
    <property type="nucleotide sequence ID" value="NZ_JACHTF010000041.1"/>
</dbReference>
<keyword evidence="1" id="KW-0732">Signal</keyword>
<dbReference type="AlphaFoldDB" id="A0A7W3Y7M8"/>
<dbReference type="InterPro" id="IPR011050">
    <property type="entry name" value="Pectin_lyase_fold/virulence"/>
</dbReference>
<dbReference type="InterPro" id="IPR012334">
    <property type="entry name" value="Pectin_lyas_fold"/>
</dbReference>
<feature type="signal peptide" evidence="1">
    <location>
        <begin position="1"/>
        <end position="37"/>
    </location>
</feature>
<dbReference type="SUPFAM" id="SSF51126">
    <property type="entry name" value="Pectin lyase-like"/>
    <property type="match status" value="1"/>
</dbReference>
<keyword evidence="3" id="KW-1185">Reference proteome</keyword>
<evidence type="ECO:0000313" key="2">
    <source>
        <dbReference type="EMBL" id="MBB1062190.1"/>
    </source>
</evidence>
<reference evidence="2 3" key="1">
    <citation type="submission" date="2020-08" db="EMBL/GenBank/DDBJ databases">
        <authorList>
            <person name="Xu S."/>
            <person name="Li A."/>
        </authorList>
    </citation>
    <scope>NUCLEOTIDE SEQUENCE [LARGE SCALE GENOMIC DNA]</scope>
    <source>
        <strain evidence="2 3">119BY6-57</strain>
    </source>
</reference>
<evidence type="ECO:0000313" key="3">
    <source>
        <dbReference type="Proteomes" id="UP000523196"/>
    </source>
</evidence>
<dbReference type="Proteomes" id="UP000523196">
    <property type="component" value="Unassembled WGS sequence"/>
</dbReference>
<feature type="chain" id="PRO_5030507579" description="Secreted protein" evidence="1">
    <location>
        <begin position="38"/>
        <end position="165"/>
    </location>
</feature>
<comment type="caution">
    <text evidence="2">The sequence shown here is derived from an EMBL/GenBank/DDBJ whole genome shotgun (WGS) entry which is preliminary data.</text>
</comment>
<feature type="non-terminal residue" evidence="2">
    <location>
        <position position="165"/>
    </location>
</feature>
<dbReference type="Gene3D" id="2.160.20.10">
    <property type="entry name" value="Single-stranded right-handed beta-helix, Pectin lyase-like"/>
    <property type="match status" value="1"/>
</dbReference>
<protein>
    <recommendedName>
        <fullName evidence="4">Secreted protein</fullName>
    </recommendedName>
</protein>
<evidence type="ECO:0000256" key="1">
    <source>
        <dbReference type="SAM" id="SignalP"/>
    </source>
</evidence>
<accession>A0A7W3Y7M8</accession>
<gene>
    <name evidence="2" type="ORF">H4F98_16600</name>
</gene>